<protein>
    <recommendedName>
        <fullName evidence="2">DUF2383 domain-containing protein</fullName>
    </recommendedName>
</protein>
<evidence type="ECO:0000313" key="1">
    <source>
        <dbReference type="EMBL" id="CAA9507753.1"/>
    </source>
</evidence>
<dbReference type="AlphaFoldDB" id="A0A6J4SWS6"/>
<reference evidence="1" key="1">
    <citation type="submission" date="2020-02" db="EMBL/GenBank/DDBJ databases">
        <authorList>
            <person name="Meier V. D."/>
        </authorList>
    </citation>
    <scope>NUCLEOTIDE SEQUENCE</scope>
    <source>
        <strain evidence="1">AVDCRST_MAG53</strain>
    </source>
</reference>
<gene>
    <name evidence="1" type="ORF">AVDCRST_MAG53-2531</name>
</gene>
<organism evidence="1">
    <name type="scientific">uncultured Solirubrobacteraceae bacterium</name>
    <dbReference type="NCBI Taxonomy" id="1162706"/>
    <lineage>
        <taxon>Bacteria</taxon>
        <taxon>Bacillati</taxon>
        <taxon>Actinomycetota</taxon>
        <taxon>Thermoleophilia</taxon>
        <taxon>Solirubrobacterales</taxon>
        <taxon>Solirubrobacteraceae</taxon>
        <taxon>environmental samples</taxon>
    </lineage>
</organism>
<name>A0A6J4SWS6_9ACTN</name>
<evidence type="ECO:0008006" key="2">
    <source>
        <dbReference type="Google" id="ProtNLM"/>
    </source>
</evidence>
<dbReference type="EMBL" id="CADCVR010000078">
    <property type="protein sequence ID" value="CAA9507753.1"/>
    <property type="molecule type" value="Genomic_DNA"/>
</dbReference>
<sequence>MAYSTAEARQEMLDTVAAAIDDLAVALADLGEAFELLDDTTAERLEGELFKPAQAAAARLKRTHAAFAERHGLLARAATPPTPGSPSHGVRGFVDRAVSACARADGRLAELQDSLRPVEVGDPELRAGLSETRRIVSELPGRARLFLRTLGR</sequence>
<proteinExistence type="predicted"/>
<accession>A0A6J4SWS6</accession>